<proteinExistence type="predicted"/>
<evidence type="ECO:0000256" key="1">
    <source>
        <dbReference type="SAM" id="Phobius"/>
    </source>
</evidence>
<keyword evidence="1" id="KW-0812">Transmembrane</keyword>
<evidence type="ECO:0000313" key="3">
    <source>
        <dbReference type="EMBL" id="GAB11058.1"/>
    </source>
</evidence>
<reference evidence="3 4" key="1">
    <citation type="submission" date="2011-11" db="EMBL/GenBank/DDBJ databases">
        <title>Whole genome shotgun sequence of Gordonia araii NBRC 100433.</title>
        <authorList>
            <person name="Yoshida Y."/>
            <person name="Hosoyama A."/>
            <person name="Tsuchikane K."/>
            <person name="Katsumata H."/>
            <person name="Yamazaki S."/>
            <person name="Fujita N."/>
        </authorList>
    </citation>
    <scope>NUCLEOTIDE SEQUENCE [LARGE SCALE GENOMIC DNA]</scope>
    <source>
        <strain evidence="3 4">NBRC 100433</strain>
    </source>
</reference>
<keyword evidence="1" id="KW-0472">Membrane</keyword>
<feature type="transmembrane region" description="Helical" evidence="1">
    <location>
        <begin position="6"/>
        <end position="31"/>
    </location>
</feature>
<evidence type="ECO:0000313" key="4">
    <source>
        <dbReference type="Proteomes" id="UP000035088"/>
    </source>
</evidence>
<dbReference type="EMBL" id="BAEE01000064">
    <property type="protein sequence ID" value="GAB11058.1"/>
    <property type="molecule type" value="Genomic_DNA"/>
</dbReference>
<organism evidence="3 4">
    <name type="scientific">Gordonia araii NBRC 100433</name>
    <dbReference type="NCBI Taxonomy" id="1073574"/>
    <lineage>
        <taxon>Bacteria</taxon>
        <taxon>Bacillati</taxon>
        <taxon>Actinomycetota</taxon>
        <taxon>Actinomycetes</taxon>
        <taxon>Mycobacteriales</taxon>
        <taxon>Gordoniaceae</taxon>
        <taxon>Gordonia</taxon>
    </lineage>
</organism>
<protein>
    <recommendedName>
        <fullName evidence="2">PH domain-containing protein</fullName>
    </recommendedName>
</protein>
<dbReference type="Pfam" id="PF25362">
    <property type="entry name" value="bPH_11"/>
    <property type="match status" value="1"/>
</dbReference>
<keyword evidence="4" id="KW-1185">Reference proteome</keyword>
<accession>G7H5D3</accession>
<dbReference type="Proteomes" id="UP000035088">
    <property type="component" value="Unassembled WGS sequence"/>
</dbReference>
<sequence>MSTGALVFNIVFLALVALFLIFIGWLIWLFFTGRQRRGQQQLAEFGSFPAPPADPGEFVVGPTECLYLGTTRVENWIDRVQVDDVGDRAPATATGYTHGVAIERRGAATIWIPRDDLVAVRTTNRAASKVMHAGGILAFDWTLPSRAGVTTAIRADDKAVYPHWLVAFPGTAEPTDPNAAE</sequence>
<keyword evidence="1" id="KW-1133">Transmembrane helix</keyword>
<feature type="domain" description="PH" evidence="2">
    <location>
        <begin position="46"/>
        <end position="166"/>
    </location>
</feature>
<dbReference type="STRING" id="1073574.GOARA_064_00600"/>
<comment type="caution">
    <text evidence="3">The sequence shown here is derived from an EMBL/GenBank/DDBJ whole genome shotgun (WGS) entry which is preliminary data.</text>
</comment>
<dbReference type="OrthoDB" id="4774775at2"/>
<dbReference type="InterPro" id="IPR057446">
    <property type="entry name" value="PH_bac"/>
</dbReference>
<gene>
    <name evidence="3" type="ORF">GOARA_064_00600</name>
</gene>
<dbReference type="AlphaFoldDB" id="G7H5D3"/>
<name>G7H5D3_9ACTN</name>
<evidence type="ECO:0000259" key="2">
    <source>
        <dbReference type="Pfam" id="PF25362"/>
    </source>
</evidence>
<dbReference type="RefSeq" id="WP_007323133.1">
    <property type="nucleotide sequence ID" value="NZ_BAEE01000064.1"/>
</dbReference>